<dbReference type="EMBL" id="JABXWD010000069">
    <property type="protein sequence ID" value="MBV6341060.1"/>
    <property type="molecule type" value="Genomic_DNA"/>
</dbReference>
<sequence length="98" mass="11592">MIQLNGERYYDMKEASWRLCVSALQIQRLAYSGQMKREMVTNASGRVKYVIGEDELHRVYREHFLRRCKRCGQPLIGVHGAREFCSPRCQRDERKVKA</sequence>
<dbReference type="RefSeq" id="WP_218251672.1">
    <property type="nucleotide sequence ID" value="NZ_JABXWD010000069.1"/>
</dbReference>
<gene>
    <name evidence="1" type="ORF">HWQ67_05635</name>
</gene>
<protein>
    <submittedName>
        <fullName evidence="1">Uncharacterized protein</fullName>
    </submittedName>
</protein>
<organism evidence="1 2">
    <name type="scientific">Candidatus Magnetobacterium casense</name>
    <dbReference type="NCBI Taxonomy" id="1455061"/>
    <lineage>
        <taxon>Bacteria</taxon>
        <taxon>Pseudomonadati</taxon>
        <taxon>Nitrospirota</taxon>
        <taxon>Thermodesulfovibrionia</taxon>
        <taxon>Thermodesulfovibrionales</taxon>
        <taxon>Candidatus Magnetobacteriaceae</taxon>
        <taxon>Candidatus Magnetobacterium</taxon>
    </lineage>
</organism>
<comment type="caution">
    <text evidence="1">The sequence shown here is derived from an EMBL/GenBank/DDBJ whole genome shotgun (WGS) entry which is preliminary data.</text>
</comment>
<name>A0ABS6RWQ6_9BACT</name>
<accession>A0ABS6RWQ6</accession>
<dbReference type="Proteomes" id="UP001196980">
    <property type="component" value="Unassembled WGS sequence"/>
</dbReference>
<keyword evidence="2" id="KW-1185">Reference proteome</keyword>
<reference evidence="1 2" key="1">
    <citation type="journal article" date="2020" name="J Geophys Res Biogeosci">
        <title>Magnetotaxis as an Adaptation to Enable Bacterial Shuttling of Microbial Sulfur and Sulfur Cycling Across Aquatic Oxic#Anoxic Interfaces.</title>
        <authorList>
            <person name="Li J."/>
            <person name="Liu P."/>
            <person name="Wang J."/>
            <person name="Roberts A.P."/>
            <person name="Pan Y."/>
        </authorList>
    </citation>
    <scope>NUCLEOTIDE SEQUENCE [LARGE SCALE GENOMIC DNA]</scope>
    <source>
        <strain evidence="1 2">MYR-1_YQ</strain>
    </source>
</reference>
<evidence type="ECO:0000313" key="2">
    <source>
        <dbReference type="Proteomes" id="UP001196980"/>
    </source>
</evidence>
<evidence type="ECO:0000313" key="1">
    <source>
        <dbReference type="EMBL" id="MBV6341060.1"/>
    </source>
</evidence>
<proteinExistence type="predicted"/>